<dbReference type="PANTHER" id="PTHR10622">
    <property type="entry name" value="HET DOMAIN-CONTAINING PROTEIN"/>
    <property type="match status" value="1"/>
</dbReference>
<organism evidence="2 3">
    <name type="scientific">Pisolithus tinctorius Marx 270</name>
    <dbReference type="NCBI Taxonomy" id="870435"/>
    <lineage>
        <taxon>Eukaryota</taxon>
        <taxon>Fungi</taxon>
        <taxon>Dikarya</taxon>
        <taxon>Basidiomycota</taxon>
        <taxon>Agaricomycotina</taxon>
        <taxon>Agaricomycetes</taxon>
        <taxon>Agaricomycetidae</taxon>
        <taxon>Boletales</taxon>
        <taxon>Sclerodermatineae</taxon>
        <taxon>Pisolithaceae</taxon>
        <taxon>Pisolithus</taxon>
    </lineage>
</organism>
<reference evidence="3" key="2">
    <citation type="submission" date="2015-01" db="EMBL/GenBank/DDBJ databases">
        <title>Evolutionary Origins and Diversification of the Mycorrhizal Mutualists.</title>
        <authorList>
            <consortium name="DOE Joint Genome Institute"/>
            <consortium name="Mycorrhizal Genomics Consortium"/>
            <person name="Kohler A."/>
            <person name="Kuo A."/>
            <person name="Nagy L.G."/>
            <person name="Floudas D."/>
            <person name="Copeland A."/>
            <person name="Barry K.W."/>
            <person name="Cichocki N."/>
            <person name="Veneault-Fourrey C."/>
            <person name="LaButti K."/>
            <person name="Lindquist E.A."/>
            <person name="Lipzen A."/>
            <person name="Lundell T."/>
            <person name="Morin E."/>
            <person name="Murat C."/>
            <person name="Riley R."/>
            <person name="Ohm R."/>
            <person name="Sun H."/>
            <person name="Tunlid A."/>
            <person name="Henrissat B."/>
            <person name="Grigoriev I.V."/>
            <person name="Hibbett D.S."/>
            <person name="Martin F."/>
        </authorList>
    </citation>
    <scope>NUCLEOTIDE SEQUENCE [LARGE SCALE GENOMIC DNA]</scope>
    <source>
        <strain evidence="3">Marx 270</strain>
    </source>
</reference>
<dbReference type="STRING" id="870435.A0A0C3P3W0"/>
<dbReference type="EMBL" id="KN831983">
    <property type="protein sequence ID" value="KIO02156.1"/>
    <property type="molecule type" value="Genomic_DNA"/>
</dbReference>
<dbReference type="InParanoid" id="A0A0C3P3W0"/>
<feature type="domain" description="Heterokaryon incompatibility" evidence="1">
    <location>
        <begin position="20"/>
        <end position="108"/>
    </location>
</feature>
<reference evidence="2 3" key="1">
    <citation type="submission" date="2014-04" db="EMBL/GenBank/DDBJ databases">
        <authorList>
            <consortium name="DOE Joint Genome Institute"/>
            <person name="Kuo A."/>
            <person name="Kohler A."/>
            <person name="Costa M.D."/>
            <person name="Nagy L.G."/>
            <person name="Floudas D."/>
            <person name="Copeland A."/>
            <person name="Barry K.W."/>
            <person name="Cichocki N."/>
            <person name="Veneault-Fourrey C."/>
            <person name="LaButti K."/>
            <person name="Lindquist E.A."/>
            <person name="Lipzen A."/>
            <person name="Lundell T."/>
            <person name="Morin E."/>
            <person name="Murat C."/>
            <person name="Sun H."/>
            <person name="Tunlid A."/>
            <person name="Henrissat B."/>
            <person name="Grigoriev I.V."/>
            <person name="Hibbett D.S."/>
            <person name="Martin F."/>
            <person name="Nordberg H.P."/>
            <person name="Cantor M.N."/>
            <person name="Hua S.X."/>
        </authorList>
    </citation>
    <scope>NUCLEOTIDE SEQUENCE [LARGE SCALE GENOMIC DNA]</scope>
    <source>
        <strain evidence="2 3">Marx 270</strain>
    </source>
</reference>
<keyword evidence="3" id="KW-1185">Reference proteome</keyword>
<gene>
    <name evidence="2" type="ORF">M404DRAFT_148584</name>
</gene>
<dbReference type="HOGENOM" id="CLU_000288_138_0_1"/>
<dbReference type="Proteomes" id="UP000054217">
    <property type="component" value="Unassembled WGS sequence"/>
</dbReference>
<dbReference type="PANTHER" id="PTHR10622:SF10">
    <property type="entry name" value="HET DOMAIN-CONTAINING PROTEIN"/>
    <property type="match status" value="1"/>
</dbReference>
<dbReference type="Pfam" id="PF06985">
    <property type="entry name" value="HET"/>
    <property type="match status" value="1"/>
</dbReference>
<dbReference type="AlphaFoldDB" id="A0A0C3P3W0"/>
<protein>
    <recommendedName>
        <fullName evidence="1">Heterokaryon incompatibility domain-containing protein</fullName>
    </recommendedName>
</protein>
<sequence>MTKKVDKTLIRPVVEKLFGYVMFSHAWQGKELSFQDVKLVKSVWDLPDTPLNNKLRNFCQETCRLGYRWAWSDTCCIDKLNSSILNESLTSMYRWYANSAATLVFLAGVMHPSKPGDLARSKWMTRAWTLQELLSPNVISFYDSEWKPYLGDIGMNHKQSPEIMQELADAIKILPGTIVSFSPEDLGVREKLRLASTRTATKDEDVAYSLIGIFKSDITPRYGEGTDALGHLLEEIVARTGDVTVLAW</sequence>
<evidence type="ECO:0000259" key="1">
    <source>
        <dbReference type="Pfam" id="PF06985"/>
    </source>
</evidence>
<dbReference type="OrthoDB" id="2691269at2759"/>
<feature type="non-terminal residue" evidence="2">
    <location>
        <position position="248"/>
    </location>
</feature>
<proteinExistence type="predicted"/>
<evidence type="ECO:0000313" key="2">
    <source>
        <dbReference type="EMBL" id="KIO02156.1"/>
    </source>
</evidence>
<name>A0A0C3P3W0_PISTI</name>
<evidence type="ECO:0000313" key="3">
    <source>
        <dbReference type="Proteomes" id="UP000054217"/>
    </source>
</evidence>
<accession>A0A0C3P3W0</accession>
<dbReference type="InterPro" id="IPR010730">
    <property type="entry name" value="HET"/>
</dbReference>